<protein>
    <recommendedName>
        <fullName evidence="3">cysteine desulfurase</fullName>
        <ecNumber evidence="3">2.8.1.7</ecNumber>
    </recommendedName>
</protein>
<evidence type="ECO:0000256" key="1">
    <source>
        <dbReference type="ARBA" id="ARBA00001933"/>
    </source>
</evidence>
<accession>A0A7T6Z9V0</accession>
<dbReference type="Gene3D" id="3.40.640.10">
    <property type="entry name" value="Type I PLP-dependent aspartate aminotransferase-like (Major domain)"/>
    <property type="match status" value="1"/>
</dbReference>
<evidence type="ECO:0000256" key="9">
    <source>
        <dbReference type="ARBA" id="ARBA00050776"/>
    </source>
</evidence>
<dbReference type="GO" id="GO:0051536">
    <property type="term" value="F:iron-sulfur cluster binding"/>
    <property type="evidence" value="ECO:0007669"/>
    <property type="project" value="UniProtKB-KW"/>
</dbReference>
<sequence>MTDIYLDHAATTPVRPEAWEAMKPYLDGTIAGNPSSIHHFGREARKAVDAARMSIAESLGANTEEIIFTSGGTEADNLAITGVARSRKHEGTHVITTEAEHHAVLHACKQLEREGYDVTYLPVMSDGTVRMDALQEALREDTILVTIMYGNNETGAINPIKAIGEHLRVHNALFHTDAVQAYGVLPLDVASLQVDLLTASAHKINGPKGSGFLYVKKETQLHPLFFGGEQERRLRPGTENVPAIAGFGEAVQLLMNEKRERAITYTRLVNHLLSALEDENVAYEINGQGQRLPHIINLHLPGISTEALLTQLDLKGIAVSSGSACTAGSFQPSHVLKAMYGEDDGRVRSSVRVSVGYGNDEEQLNEAAKAIANIADQHRRLLAKKRGETNGNKQ</sequence>
<dbReference type="InterPro" id="IPR015421">
    <property type="entry name" value="PyrdxlP-dep_Trfase_major"/>
</dbReference>
<dbReference type="PANTHER" id="PTHR11601:SF34">
    <property type="entry name" value="CYSTEINE DESULFURASE"/>
    <property type="match status" value="1"/>
</dbReference>
<dbReference type="EC" id="2.8.1.7" evidence="3"/>
<keyword evidence="7" id="KW-0408">Iron</keyword>
<feature type="domain" description="Aminotransferase class V" evidence="11">
    <location>
        <begin position="4"/>
        <end position="364"/>
    </location>
</feature>
<dbReference type="NCBIfam" id="NF002806">
    <property type="entry name" value="PRK02948.1"/>
    <property type="match status" value="1"/>
</dbReference>
<dbReference type="Gene3D" id="3.90.1150.10">
    <property type="entry name" value="Aspartate Aminotransferase, domain 1"/>
    <property type="match status" value="1"/>
</dbReference>
<dbReference type="PIRSF" id="PIRSF005572">
    <property type="entry name" value="NifS"/>
    <property type="match status" value="1"/>
</dbReference>
<evidence type="ECO:0000256" key="10">
    <source>
        <dbReference type="RuleBase" id="RU004504"/>
    </source>
</evidence>
<evidence type="ECO:0000313" key="13">
    <source>
        <dbReference type="Proteomes" id="UP000595349"/>
    </source>
</evidence>
<proteinExistence type="inferred from homology"/>
<dbReference type="GO" id="GO:0046872">
    <property type="term" value="F:metal ion binding"/>
    <property type="evidence" value="ECO:0007669"/>
    <property type="project" value="UniProtKB-KW"/>
</dbReference>
<comment type="similarity">
    <text evidence="2">Belongs to the class-V pyridoxal-phosphate-dependent aminotransferase family. NifS/IscS subfamily.</text>
</comment>
<dbReference type="KEGG" id="scib:HUG20_06605"/>
<dbReference type="InterPro" id="IPR000192">
    <property type="entry name" value="Aminotrans_V_dom"/>
</dbReference>
<comment type="catalytic activity">
    <reaction evidence="9">
        <text>(sulfur carrier)-H + L-cysteine = (sulfur carrier)-SH + L-alanine</text>
        <dbReference type="Rhea" id="RHEA:43892"/>
        <dbReference type="Rhea" id="RHEA-COMP:14737"/>
        <dbReference type="Rhea" id="RHEA-COMP:14739"/>
        <dbReference type="ChEBI" id="CHEBI:29917"/>
        <dbReference type="ChEBI" id="CHEBI:35235"/>
        <dbReference type="ChEBI" id="CHEBI:57972"/>
        <dbReference type="ChEBI" id="CHEBI:64428"/>
        <dbReference type="EC" id="2.8.1.7"/>
    </reaction>
</comment>
<dbReference type="InterPro" id="IPR015424">
    <property type="entry name" value="PyrdxlP-dep_Trfase"/>
</dbReference>
<evidence type="ECO:0000259" key="11">
    <source>
        <dbReference type="Pfam" id="PF00266"/>
    </source>
</evidence>
<dbReference type="RefSeq" id="WP_200089382.1">
    <property type="nucleotide sequence ID" value="NZ_CP054706.1"/>
</dbReference>
<evidence type="ECO:0000256" key="7">
    <source>
        <dbReference type="ARBA" id="ARBA00023004"/>
    </source>
</evidence>
<dbReference type="Pfam" id="PF00266">
    <property type="entry name" value="Aminotran_5"/>
    <property type="match status" value="1"/>
</dbReference>
<dbReference type="InterPro" id="IPR020578">
    <property type="entry name" value="Aminotrans_V_PyrdxlP_BS"/>
</dbReference>
<dbReference type="PANTHER" id="PTHR11601">
    <property type="entry name" value="CYSTEINE DESULFURYLASE FAMILY MEMBER"/>
    <property type="match status" value="1"/>
</dbReference>
<keyword evidence="5" id="KW-0479">Metal-binding</keyword>
<dbReference type="SUPFAM" id="SSF53383">
    <property type="entry name" value="PLP-dependent transferases"/>
    <property type="match status" value="1"/>
</dbReference>
<dbReference type="AlphaFoldDB" id="A0A7T6Z9V0"/>
<keyword evidence="13" id="KW-1185">Reference proteome</keyword>
<evidence type="ECO:0000256" key="4">
    <source>
        <dbReference type="ARBA" id="ARBA00022679"/>
    </source>
</evidence>
<keyword evidence="6" id="KW-0663">Pyridoxal phosphate</keyword>
<comment type="cofactor">
    <cofactor evidence="1 10">
        <name>pyridoxal 5'-phosphate</name>
        <dbReference type="ChEBI" id="CHEBI:597326"/>
    </cofactor>
</comment>
<evidence type="ECO:0000256" key="5">
    <source>
        <dbReference type="ARBA" id="ARBA00022723"/>
    </source>
</evidence>
<dbReference type="InterPro" id="IPR016454">
    <property type="entry name" value="Cysteine_dSase"/>
</dbReference>
<organism evidence="12 13">
    <name type="scientific">Salicibibacter cibi</name>
    <dbReference type="NCBI Taxonomy" id="2743001"/>
    <lineage>
        <taxon>Bacteria</taxon>
        <taxon>Bacillati</taxon>
        <taxon>Bacillota</taxon>
        <taxon>Bacilli</taxon>
        <taxon>Bacillales</taxon>
        <taxon>Bacillaceae</taxon>
        <taxon>Salicibibacter</taxon>
    </lineage>
</organism>
<evidence type="ECO:0000256" key="6">
    <source>
        <dbReference type="ARBA" id="ARBA00022898"/>
    </source>
</evidence>
<keyword evidence="4" id="KW-0808">Transferase</keyword>
<evidence type="ECO:0000256" key="3">
    <source>
        <dbReference type="ARBA" id="ARBA00012239"/>
    </source>
</evidence>
<dbReference type="PROSITE" id="PS00595">
    <property type="entry name" value="AA_TRANSFER_CLASS_5"/>
    <property type="match status" value="1"/>
</dbReference>
<keyword evidence="8" id="KW-0411">Iron-sulfur</keyword>
<evidence type="ECO:0000313" key="12">
    <source>
        <dbReference type="EMBL" id="QQK79575.1"/>
    </source>
</evidence>
<dbReference type="Gene3D" id="1.10.260.50">
    <property type="match status" value="1"/>
</dbReference>
<evidence type="ECO:0000256" key="2">
    <source>
        <dbReference type="ARBA" id="ARBA00006490"/>
    </source>
</evidence>
<dbReference type="FunFam" id="3.40.640.10:FF:000084">
    <property type="entry name" value="IscS-like cysteine desulfurase"/>
    <property type="match status" value="1"/>
</dbReference>
<dbReference type="GO" id="GO:0031071">
    <property type="term" value="F:cysteine desulfurase activity"/>
    <property type="evidence" value="ECO:0007669"/>
    <property type="project" value="UniProtKB-EC"/>
</dbReference>
<evidence type="ECO:0000256" key="8">
    <source>
        <dbReference type="ARBA" id="ARBA00023014"/>
    </source>
</evidence>
<dbReference type="Proteomes" id="UP000595349">
    <property type="component" value="Chromosome"/>
</dbReference>
<dbReference type="InterPro" id="IPR015422">
    <property type="entry name" value="PyrdxlP-dep_Trfase_small"/>
</dbReference>
<name>A0A7T6Z9V0_9BACI</name>
<reference evidence="12 13" key="1">
    <citation type="submission" date="2020-06" db="EMBL/GenBank/DDBJ databases">
        <title>Genomic analysis of Salicibibacter sp. NKC21-4.</title>
        <authorList>
            <person name="Oh Y.J."/>
        </authorList>
    </citation>
    <scope>NUCLEOTIDE SEQUENCE [LARGE SCALE GENOMIC DNA]</scope>
    <source>
        <strain evidence="12 13">NKC21-4</strain>
    </source>
</reference>
<dbReference type="EMBL" id="CP054706">
    <property type="protein sequence ID" value="QQK79575.1"/>
    <property type="molecule type" value="Genomic_DNA"/>
</dbReference>
<gene>
    <name evidence="12" type="ORF">HUG20_06605</name>
</gene>